<dbReference type="AlphaFoldDB" id="A0A0P1KMR9"/>
<evidence type="ECO:0000313" key="4">
    <source>
        <dbReference type="Proteomes" id="UP000236544"/>
    </source>
</evidence>
<keyword evidence="2" id="KW-1133">Transmembrane helix</keyword>
<dbReference type="Gene3D" id="1.10.287.1490">
    <property type="match status" value="1"/>
</dbReference>
<protein>
    <submittedName>
        <fullName evidence="3">LAQU0S01e14686g1_1</fullName>
    </submittedName>
</protein>
<feature type="region of interest" description="Disordered" evidence="1">
    <location>
        <begin position="73"/>
        <end position="129"/>
    </location>
</feature>
<name>A0A0P1KMR9_9SACH</name>
<accession>A0A0P1KMR9</accession>
<feature type="transmembrane region" description="Helical" evidence="2">
    <location>
        <begin position="351"/>
        <end position="371"/>
    </location>
</feature>
<evidence type="ECO:0000256" key="1">
    <source>
        <dbReference type="SAM" id="MobiDB-lite"/>
    </source>
</evidence>
<feature type="region of interest" description="Disordered" evidence="1">
    <location>
        <begin position="1"/>
        <end position="34"/>
    </location>
</feature>
<gene>
    <name evidence="3" type="ORF">LAQU0_S01e14686g</name>
</gene>
<keyword evidence="2" id="KW-0812">Transmembrane</keyword>
<dbReference type="EMBL" id="LN890560">
    <property type="protein sequence ID" value="CUS20789.1"/>
    <property type="molecule type" value="Genomic_DNA"/>
</dbReference>
<organism evidence="3 4">
    <name type="scientific">Lachancea quebecensis</name>
    <dbReference type="NCBI Taxonomy" id="1654605"/>
    <lineage>
        <taxon>Eukaryota</taxon>
        <taxon>Fungi</taxon>
        <taxon>Dikarya</taxon>
        <taxon>Ascomycota</taxon>
        <taxon>Saccharomycotina</taxon>
        <taxon>Saccharomycetes</taxon>
        <taxon>Saccharomycetales</taxon>
        <taxon>Saccharomycetaceae</taxon>
        <taxon>Lachancea</taxon>
    </lineage>
</organism>
<evidence type="ECO:0000313" key="3">
    <source>
        <dbReference type="EMBL" id="CUS20789.1"/>
    </source>
</evidence>
<feature type="compositionally biased region" description="Low complexity" evidence="1">
    <location>
        <begin position="80"/>
        <end position="89"/>
    </location>
</feature>
<evidence type="ECO:0000256" key="2">
    <source>
        <dbReference type="SAM" id="Phobius"/>
    </source>
</evidence>
<sequence>MPSANEGLGHSPYRRGSQRGSNKVSSVSNSDIPRHSFHLRCGTERNAVTEHDYTSASAGKFSDCLFHSLQGGHAGSNVASSSSSPSLSSTHNADKGPCSSSNSLLNPGSARNGRTARNSSHEPSYLSASRLRSDRKRLVHQFLNFEDEGQGKRDGQVSLASRRSSIYESSRSESLSQIVLEDLKEAPACQDSNLNLVRSQSKSKSTAYSCQPIASEISKFDSSIKDLILSISSKDNEMSRSFSDLDVLQHNIQETRAVIQSIESQIKENDLSRLKASFKADSDTSFIKRFAAAISAYSDSLTSFEERITKCKAELAAQKATVHKLETTIKLNEMLEDSKTNKCTIDRIREYRGIITDAAGLLFLVLVIITFKKYLTGRSSPGTYPLRVSEY</sequence>
<keyword evidence="4" id="KW-1185">Reference proteome</keyword>
<reference evidence="4" key="1">
    <citation type="submission" date="2015-10" db="EMBL/GenBank/DDBJ databases">
        <authorList>
            <person name="Devillers H."/>
        </authorList>
    </citation>
    <scope>NUCLEOTIDE SEQUENCE [LARGE SCALE GENOMIC DNA]</scope>
</reference>
<dbReference type="Proteomes" id="UP000236544">
    <property type="component" value="Unassembled WGS sequence"/>
</dbReference>
<proteinExistence type="predicted"/>
<feature type="compositionally biased region" description="Polar residues" evidence="1">
    <location>
        <begin position="18"/>
        <end position="31"/>
    </location>
</feature>
<keyword evidence="2" id="KW-0472">Membrane</keyword>
<dbReference type="OrthoDB" id="4036311at2759"/>